<feature type="compositionally biased region" description="Polar residues" evidence="2">
    <location>
        <begin position="300"/>
        <end position="317"/>
    </location>
</feature>
<accession>A0AAV2CM53</accession>
<dbReference type="PROSITE" id="PS50158">
    <property type="entry name" value="ZF_CCHC"/>
    <property type="match status" value="1"/>
</dbReference>
<keyword evidence="5" id="KW-1185">Reference proteome</keyword>
<dbReference type="InterPro" id="IPR036875">
    <property type="entry name" value="Znf_CCHC_sf"/>
</dbReference>
<dbReference type="GO" id="GO:0008270">
    <property type="term" value="F:zinc ion binding"/>
    <property type="evidence" value="ECO:0007669"/>
    <property type="project" value="UniProtKB-KW"/>
</dbReference>
<feature type="region of interest" description="Disordered" evidence="2">
    <location>
        <begin position="90"/>
        <end position="282"/>
    </location>
</feature>
<dbReference type="InterPro" id="IPR001878">
    <property type="entry name" value="Znf_CCHC"/>
</dbReference>
<feature type="compositionally biased region" description="Polar residues" evidence="2">
    <location>
        <begin position="137"/>
        <end position="149"/>
    </location>
</feature>
<keyword evidence="1" id="KW-0863">Zinc-finger</keyword>
<dbReference type="InterPro" id="IPR040256">
    <property type="entry name" value="At4g02000-like"/>
</dbReference>
<dbReference type="GO" id="GO:0003676">
    <property type="term" value="F:nucleic acid binding"/>
    <property type="evidence" value="ECO:0007669"/>
    <property type="project" value="InterPro"/>
</dbReference>
<feature type="compositionally biased region" description="Basic and acidic residues" evidence="2">
    <location>
        <begin position="174"/>
        <end position="190"/>
    </location>
</feature>
<feature type="domain" description="CCHC-type" evidence="3">
    <location>
        <begin position="80"/>
        <end position="95"/>
    </location>
</feature>
<dbReference type="SUPFAM" id="SSF57756">
    <property type="entry name" value="Retrovirus zinc finger-like domains"/>
    <property type="match status" value="1"/>
</dbReference>
<reference evidence="4 5" key="1">
    <citation type="submission" date="2024-04" db="EMBL/GenBank/DDBJ databases">
        <authorList>
            <person name="Fracassetti M."/>
        </authorList>
    </citation>
    <scope>NUCLEOTIDE SEQUENCE [LARGE SCALE GENOMIC DNA]</scope>
</reference>
<name>A0AAV2CM53_9ROSI</name>
<protein>
    <recommendedName>
        <fullName evidence="3">CCHC-type domain-containing protein</fullName>
    </recommendedName>
</protein>
<feature type="region of interest" description="Disordered" evidence="2">
    <location>
        <begin position="369"/>
        <end position="427"/>
    </location>
</feature>
<feature type="compositionally biased region" description="Basic and acidic residues" evidence="2">
    <location>
        <begin position="234"/>
        <end position="249"/>
    </location>
</feature>
<dbReference type="PANTHER" id="PTHR31286">
    <property type="entry name" value="GLYCINE-RICH CELL WALL STRUCTURAL PROTEIN 1.8-LIKE"/>
    <property type="match status" value="1"/>
</dbReference>
<dbReference type="PANTHER" id="PTHR31286:SF99">
    <property type="entry name" value="DUF4283 DOMAIN-CONTAINING PROTEIN"/>
    <property type="match status" value="1"/>
</dbReference>
<dbReference type="Proteomes" id="UP001497516">
    <property type="component" value="Chromosome 1"/>
</dbReference>
<feature type="region of interest" description="Disordered" evidence="2">
    <location>
        <begin position="300"/>
        <end position="336"/>
    </location>
</feature>
<evidence type="ECO:0000256" key="1">
    <source>
        <dbReference type="PROSITE-ProRule" id="PRU00047"/>
    </source>
</evidence>
<evidence type="ECO:0000256" key="2">
    <source>
        <dbReference type="SAM" id="MobiDB-lite"/>
    </source>
</evidence>
<dbReference type="AlphaFoldDB" id="A0AAV2CM53"/>
<evidence type="ECO:0000313" key="4">
    <source>
        <dbReference type="EMBL" id="CAL1357628.1"/>
    </source>
</evidence>
<dbReference type="EMBL" id="OZ034813">
    <property type="protein sequence ID" value="CAL1357628.1"/>
    <property type="molecule type" value="Genomic_DNA"/>
</dbReference>
<gene>
    <name evidence="4" type="ORF">LTRI10_LOCUS5243</name>
</gene>
<feature type="compositionally biased region" description="Low complexity" evidence="2">
    <location>
        <begin position="369"/>
        <end position="382"/>
    </location>
</feature>
<keyword evidence="1" id="KW-0862">Zinc</keyword>
<organism evidence="4 5">
    <name type="scientific">Linum trigynum</name>
    <dbReference type="NCBI Taxonomy" id="586398"/>
    <lineage>
        <taxon>Eukaryota</taxon>
        <taxon>Viridiplantae</taxon>
        <taxon>Streptophyta</taxon>
        <taxon>Embryophyta</taxon>
        <taxon>Tracheophyta</taxon>
        <taxon>Spermatophyta</taxon>
        <taxon>Magnoliopsida</taxon>
        <taxon>eudicotyledons</taxon>
        <taxon>Gunneridae</taxon>
        <taxon>Pentapetalae</taxon>
        <taxon>rosids</taxon>
        <taxon>fabids</taxon>
        <taxon>Malpighiales</taxon>
        <taxon>Linaceae</taxon>
        <taxon>Linum</taxon>
    </lineage>
</organism>
<evidence type="ECO:0000259" key="3">
    <source>
        <dbReference type="PROSITE" id="PS50158"/>
    </source>
</evidence>
<keyword evidence="1" id="KW-0479">Metal-binding</keyword>
<sequence>MVVWVQFPALSVHFYHKEVLFSLGNMIGRAIKLDYHTQHQQRAKFARLAIELDLSRPLVTRIRLDDQWQYIEYENLPTVCFECGRVGHTSPPCPSLNQKPAEVQSATNLEEKEGFGPWMQVTRRSRRGNRNSDKGSSRQNQGEQVTNGKNGKGRSNPKDMEITTGSKGPAKESSSQREDLDKQTVSEKVRNTAARKSRGKEKEGSEVVEMNTGGKGVLGPIPHTKPVAKNGPTGEEKQVRRKKEAEPGRKGAAPSVSDPLIETNKDKPSTSRPPKVLVGLGPNGTSILIVKVHQYDMTKAQETVSDTPSTATRTKNQQLRKKKKSTSPQKSQVPVAAKALQIWSPIKEKKNKTRTRLASLTLQEIAAWTGAAKSSSTASADTQEAAIKASGGSIDPAGPAKTEPSTREMHSETSQGESMVAEAPAMP</sequence>
<evidence type="ECO:0000313" key="5">
    <source>
        <dbReference type="Proteomes" id="UP001497516"/>
    </source>
</evidence>
<proteinExistence type="predicted"/>